<reference evidence="6" key="1">
    <citation type="journal article" date="2019" name="Int. J. Syst. Evol. Microbiol.">
        <title>The Global Catalogue of Microorganisms (GCM) 10K type strain sequencing project: providing services to taxonomists for standard genome sequencing and annotation.</title>
        <authorList>
            <consortium name="The Broad Institute Genomics Platform"/>
            <consortium name="The Broad Institute Genome Sequencing Center for Infectious Disease"/>
            <person name="Wu L."/>
            <person name="Ma J."/>
        </authorList>
    </citation>
    <scope>NUCLEOTIDE SEQUENCE [LARGE SCALE GENOMIC DNA]</scope>
    <source>
        <strain evidence="6">JCM 17316</strain>
    </source>
</reference>
<proteinExistence type="inferred from homology"/>
<dbReference type="PANTHER" id="PTHR30632">
    <property type="entry name" value="MOLYBDATE-BINDING PERIPLASMIC PROTEIN"/>
    <property type="match status" value="1"/>
</dbReference>
<evidence type="ECO:0000313" key="5">
    <source>
        <dbReference type="EMBL" id="GAA3508348.1"/>
    </source>
</evidence>
<dbReference type="Proteomes" id="UP001500266">
    <property type="component" value="Unassembled WGS sequence"/>
</dbReference>
<gene>
    <name evidence="5" type="primary">modA_2</name>
    <name evidence="5" type="ORF">GCM10022416_62380</name>
</gene>
<dbReference type="NCBIfam" id="TIGR01256">
    <property type="entry name" value="modA"/>
    <property type="match status" value="1"/>
</dbReference>
<evidence type="ECO:0000256" key="4">
    <source>
        <dbReference type="SAM" id="SignalP"/>
    </source>
</evidence>
<accession>A0ABP6UJX7</accession>
<feature type="chain" id="PRO_5046578956" evidence="4">
    <location>
        <begin position="24"/>
        <end position="266"/>
    </location>
</feature>
<dbReference type="SUPFAM" id="SSF53850">
    <property type="entry name" value="Periplasmic binding protein-like II"/>
    <property type="match status" value="1"/>
</dbReference>
<evidence type="ECO:0000256" key="3">
    <source>
        <dbReference type="ARBA" id="ARBA00022729"/>
    </source>
</evidence>
<comment type="caution">
    <text evidence="5">The sequence shown here is derived from an EMBL/GenBank/DDBJ whole genome shotgun (WGS) entry which is preliminary data.</text>
</comment>
<name>A0ABP6UJX7_9ACTN</name>
<evidence type="ECO:0000256" key="1">
    <source>
        <dbReference type="ARBA" id="ARBA00009175"/>
    </source>
</evidence>
<evidence type="ECO:0000256" key="2">
    <source>
        <dbReference type="ARBA" id="ARBA00022723"/>
    </source>
</evidence>
<dbReference type="Pfam" id="PF13531">
    <property type="entry name" value="SBP_bac_11"/>
    <property type="match status" value="1"/>
</dbReference>
<dbReference type="PROSITE" id="PS51257">
    <property type="entry name" value="PROKAR_LIPOPROTEIN"/>
    <property type="match status" value="1"/>
</dbReference>
<dbReference type="PANTHER" id="PTHR30632:SF0">
    <property type="entry name" value="SULFATE-BINDING PROTEIN"/>
    <property type="match status" value="1"/>
</dbReference>
<keyword evidence="2" id="KW-0479">Metal-binding</keyword>
<keyword evidence="3 4" id="KW-0732">Signal</keyword>
<protein>
    <submittedName>
        <fullName evidence="5">Molybdate ABC transporter substrate-binding protein</fullName>
    </submittedName>
</protein>
<dbReference type="InterPro" id="IPR050682">
    <property type="entry name" value="ModA/WtpA"/>
</dbReference>
<dbReference type="EMBL" id="BAABDO010000196">
    <property type="protein sequence ID" value="GAA3508348.1"/>
    <property type="molecule type" value="Genomic_DNA"/>
</dbReference>
<dbReference type="Gene3D" id="3.40.190.10">
    <property type="entry name" value="Periplasmic binding protein-like II"/>
    <property type="match status" value="2"/>
</dbReference>
<organism evidence="5 6">
    <name type="scientific">Actinomadura keratinilytica</name>
    <dbReference type="NCBI Taxonomy" id="547461"/>
    <lineage>
        <taxon>Bacteria</taxon>
        <taxon>Bacillati</taxon>
        <taxon>Actinomycetota</taxon>
        <taxon>Actinomycetes</taxon>
        <taxon>Streptosporangiales</taxon>
        <taxon>Thermomonosporaceae</taxon>
        <taxon>Actinomadura</taxon>
    </lineage>
</organism>
<evidence type="ECO:0000313" key="6">
    <source>
        <dbReference type="Proteomes" id="UP001500266"/>
    </source>
</evidence>
<comment type="similarity">
    <text evidence="1">Belongs to the bacterial solute-binding protein ModA family.</text>
</comment>
<sequence length="266" mass="26686">MTVVKRLPIPAAAPALLAAAALALSGCGDVDGGSASAGADKGGKTLTVFAAASLTETFTALGRTFESSHPGVKVRFNFGGSSTLAQQIVQGAPADVFAAASPATMKTVTDQGAASGQPTVFAGNRLVIAVSGKVEGKVEGLPDLAGRGLKVVLCATQVPCGAAADKALRAGGVKVTPVSREQDVKAVLTKVRMGEADAGLVYRTDVRAASGQVTGVEFAESAEAVNDYPIAPLAEAPQPALAKEFVGLVLSRQGRTVLTRAGFEAP</sequence>
<dbReference type="InterPro" id="IPR005950">
    <property type="entry name" value="ModA"/>
</dbReference>
<dbReference type="RefSeq" id="WP_345025414.1">
    <property type="nucleotide sequence ID" value="NZ_BAABDO010000196.1"/>
</dbReference>
<feature type="signal peptide" evidence="4">
    <location>
        <begin position="1"/>
        <end position="23"/>
    </location>
</feature>
<dbReference type="PIRSF" id="PIRSF004846">
    <property type="entry name" value="ModA"/>
    <property type="match status" value="1"/>
</dbReference>
<keyword evidence="6" id="KW-1185">Reference proteome</keyword>